<reference evidence="4 5" key="1">
    <citation type="submission" date="2017-03" db="EMBL/GenBank/DDBJ databases">
        <title>Genome of the blue death feigning beetle - Asbolus verrucosus.</title>
        <authorList>
            <person name="Rider S.D."/>
        </authorList>
    </citation>
    <scope>NUCLEOTIDE SEQUENCE [LARGE SCALE GENOMIC DNA]</scope>
    <source>
        <strain evidence="4">Butters</strain>
        <tissue evidence="4">Head and leg muscle</tissue>
    </source>
</reference>
<sequence length="327" mass="37035">MTVISRSGERYQTLVTGCIQRVAFEATISDIYVVGQPIPLLETDAVRHMRQLKTISFKNCSMREIQPAVFRNVPRLRLIEIVFNDLGEIASGIFSTLEQLEVLRINNNKIATIQDGAFGNSVTLKEVDCGHNLLEEWTARWFGNSTNVEVMDFRFNRIRNLPKGAFGDFRQLKFVNFDHNELEIIHPEAFGGAAGLDFLGLRYNKLAAIDPGIFPDGLTIKTLSIGANHLNFLPTRVMTKIAVNEMEVDGNPWKCPCLERIFRWLHETNAAVKQSESCKGRDMPVCSFPPTYTYTCRENVEEEVTKAYLGKLKLIAPPLNQYCARLD</sequence>
<proteinExistence type="predicted"/>
<name>A0A482W391_ASBVE</name>
<dbReference type="InterPro" id="IPR001611">
    <property type="entry name" value="Leu-rich_rpt"/>
</dbReference>
<keyword evidence="2" id="KW-0732">Signal</keyword>
<keyword evidence="5" id="KW-1185">Reference proteome</keyword>
<organism evidence="4 5">
    <name type="scientific">Asbolus verrucosus</name>
    <name type="common">Desert ironclad beetle</name>
    <dbReference type="NCBI Taxonomy" id="1661398"/>
    <lineage>
        <taxon>Eukaryota</taxon>
        <taxon>Metazoa</taxon>
        <taxon>Ecdysozoa</taxon>
        <taxon>Arthropoda</taxon>
        <taxon>Hexapoda</taxon>
        <taxon>Insecta</taxon>
        <taxon>Pterygota</taxon>
        <taxon>Neoptera</taxon>
        <taxon>Endopterygota</taxon>
        <taxon>Coleoptera</taxon>
        <taxon>Polyphaga</taxon>
        <taxon>Cucujiformia</taxon>
        <taxon>Tenebrionidae</taxon>
        <taxon>Pimeliinae</taxon>
        <taxon>Asbolus</taxon>
    </lineage>
</organism>
<dbReference type="GO" id="GO:0031012">
    <property type="term" value="C:extracellular matrix"/>
    <property type="evidence" value="ECO:0007669"/>
    <property type="project" value="TreeGrafter"/>
</dbReference>
<evidence type="ECO:0000256" key="2">
    <source>
        <dbReference type="ARBA" id="ARBA00022729"/>
    </source>
</evidence>
<dbReference type="Pfam" id="PF13855">
    <property type="entry name" value="LRR_8"/>
    <property type="match status" value="2"/>
</dbReference>
<protein>
    <submittedName>
        <fullName evidence="4">LRR 8 domain containing protein</fullName>
    </submittedName>
</protein>
<dbReference type="SUPFAM" id="SSF52058">
    <property type="entry name" value="L domain-like"/>
    <property type="match status" value="1"/>
</dbReference>
<dbReference type="SMART" id="SM00369">
    <property type="entry name" value="LRR_TYP"/>
    <property type="match status" value="6"/>
</dbReference>
<dbReference type="InterPro" id="IPR003591">
    <property type="entry name" value="Leu-rich_rpt_typical-subtyp"/>
</dbReference>
<dbReference type="PANTHER" id="PTHR24373">
    <property type="entry name" value="SLIT RELATED LEUCINE-RICH REPEAT NEURONAL PROTEIN"/>
    <property type="match status" value="1"/>
</dbReference>
<dbReference type="PANTHER" id="PTHR24373:SF370">
    <property type="entry name" value="FISH-LIPS, ISOFORM E"/>
    <property type="match status" value="1"/>
</dbReference>
<evidence type="ECO:0000313" key="5">
    <source>
        <dbReference type="Proteomes" id="UP000292052"/>
    </source>
</evidence>
<dbReference type="InterPro" id="IPR050328">
    <property type="entry name" value="Dev_Immune_Receptor"/>
</dbReference>
<dbReference type="GO" id="GO:0005615">
    <property type="term" value="C:extracellular space"/>
    <property type="evidence" value="ECO:0007669"/>
    <property type="project" value="TreeGrafter"/>
</dbReference>
<keyword evidence="1" id="KW-0433">Leucine-rich repeat</keyword>
<dbReference type="EMBL" id="QDEB01033761">
    <property type="protein sequence ID" value="RZC39516.1"/>
    <property type="molecule type" value="Genomic_DNA"/>
</dbReference>
<dbReference type="OrthoDB" id="676979at2759"/>
<dbReference type="Gene3D" id="3.80.10.10">
    <property type="entry name" value="Ribonuclease Inhibitor"/>
    <property type="match status" value="2"/>
</dbReference>
<dbReference type="STRING" id="1661398.A0A482W391"/>
<evidence type="ECO:0000313" key="4">
    <source>
        <dbReference type="EMBL" id="RZC39516.1"/>
    </source>
</evidence>
<evidence type="ECO:0000256" key="1">
    <source>
        <dbReference type="ARBA" id="ARBA00022614"/>
    </source>
</evidence>
<dbReference type="AlphaFoldDB" id="A0A482W391"/>
<keyword evidence="3" id="KW-0677">Repeat</keyword>
<dbReference type="InterPro" id="IPR032675">
    <property type="entry name" value="LRR_dom_sf"/>
</dbReference>
<evidence type="ECO:0000256" key="3">
    <source>
        <dbReference type="ARBA" id="ARBA00022737"/>
    </source>
</evidence>
<comment type="caution">
    <text evidence="4">The sequence shown here is derived from an EMBL/GenBank/DDBJ whole genome shotgun (WGS) entry which is preliminary data.</text>
</comment>
<accession>A0A482W391</accession>
<dbReference type="Proteomes" id="UP000292052">
    <property type="component" value="Unassembled WGS sequence"/>
</dbReference>
<gene>
    <name evidence="4" type="ORF">BDFB_011332</name>
</gene>